<keyword evidence="2" id="KW-0813">Transport</keyword>
<evidence type="ECO:0000256" key="4">
    <source>
        <dbReference type="ARBA" id="ARBA00022982"/>
    </source>
</evidence>
<dbReference type="GO" id="GO:0016020">
    <property type="term" value="C:membrane"/>
    <property type="evidence" value="ECO:0007669"/>
    <property type="project" value="UniProtKB-SubCell"/>
</dbReference>
<evidence type="ECO:0000256" key="5">
    <source>
        <dbReference type="ARBA" id="ARBA00022989"/>
    </source>
</evidence>
<dbReference type="InterPro" id="IPR057626">
    <property type="entry name" value="S-S_Temptin"/>
</dbReference>
<dbReference type="InterPro" id="IPR006593">
    <property type="entry name" value="Cyt_b561/ferric_Rdtase_TM"/>
</dbReference>
<dbReference type="Proteomes" id="UP000751190">
    <property type="component" value="Unassembled WGS sequence"/>
</dbReference>
<feature type="transmembrane region" description="Helical" evidence="8">
    <location>
        <begin position="269"/>
        <end position="289"/>
    </location>
</feature>
<evidence type="ECO:0000256" key="3">
    <source>
        <dbReference type="ARBA" id="ARBA00022692"/>
    </source>
</evidence>
<dbReference type="AlphaFoldDB" id="A0A8J6CA13"/>
<dbReference type="Pfam" id="PF24784">
    <property type="entry name" value="Temptin_C"/>
    <property type="match status" value="1"/>
</dbReference>
<protein>
    <recommendedName>
        <fullName evidence="9">Cytochrome b561 domain-containing protein</fullName>
    </recommendedName>
</protein>
<evidence type="ECO:0000256" key="1">
    <source>
        <dbReference type="ARBA" id="ARBA00004370"/>
    </source>
</evidence>
<evidence type="ECO:0000313" key="11">
    <source>
        <dbReference type="Proteomes" id="UP000751190"/>
    </source>
</evidence>
<keyword evidence="4" id="KW-0249">Electron transport</keyword>
<dbReference type="PANTHER" id="PTHR34737:SF2">
    <property type="entry name" value="EF-HAND DOMAIN-CONTAINING PROTEIN"/>
    <property type="match status" value="1"/>
</dbReference>
<dbReference type="OrthoDB" id="129121at2759"/>
<proteinExistence type="predicted"/>
<dbReference type="InterPro" id="IPR055313">
    <property type="entry name" value="Temptin-like"/>
</dbReference>
<comment type="subcellular location">
    <subcellularLocation>
        <location evidence="1">Membrane</location>
    </subcellularLocation>
</comment>
<feature type="transmembrane region" description="Helical" evidence="8">
    <location>
        <begin position="159"/>
        <end position="179"/>
    </location>
</feature>
<organism evidence="10 11">
    <name type="scientific">Diacronema lutheri</name>
    <name type="common">Unicellular marine alga</name>
    <name type="synonym">Monochrysis lutheri</name>
    <dbReference type="NCBI Taxonomy" id="2081491"/>
    <lineage>
        <taxon>Eukaryota</taxon>
        <taxon>Haptista</taxon>
        <taxon>Haptophyta</taxon>
        <taxon>Pavlovophyceae</taxon>
        <taxon>Pavlovales</taxon>
        <taxon>Pavlovaceae</taxon>
        <taxon>Diacronema</taxon>
    </lineage>
</organism>
<feature type="transmembrane region" description="Helical" evidence="8">
    <location>
        <begin position="121"/>
        <end position="147"/>
    </location>
</feature>
<dbReference type="OMA" id="KWANMSA"/>
<evidence type="ECO:0000313" key="10">
    <source>
        <dbReference type="EMBL" id="KAG8459998.1"/>
    </source>
</evidence>
<feature type="domain" description="Cytochrome b561" evidence="9">
    <location>
        <begin position="126"/>
        <end position="285"/>
    </location>
</feature>
<keyword evidence="3 8" id="KW-0812">Transmembrane</keyword>
<evidence type="ECO:0000256" key="8">
    <source>
        <dbReference type="SAM" id="Phobius"/>
    </source>
</evidence>
<dbReference type="EMBL" id="JAGTXO010000036">
    <property type="protein sequence ID" value="KAG8459998.1"/>
    <property type="molecule type" value="Genomic_DNA"/>
</dbReference>
<dbReference type="SMART" id="SM00665">
    <property type="entry name" value="B561"/>
    <property type="match status" value="1"/>
</dbReference>
<feature type="region of interest" description="Disordered" evidence="7">
    <location>
        <begin position="70"/>
        <end position="115"/>
    </location>
</feature>
<evidence type="ECO:0000259" key="9">
    <source>
        <dbReference type="SMART" id="SM00665"/>
    </source>
</evidence>
<dbReference type="CDD" id="cd08760">
    <property type="entry name" value="Cyt_b561_FRRS1_like"/>
    <property type="match status" value="1"/>
</dbReference>
<keyword evidence="5 8" id="KW-1133">Transmembrane helix</keyword>
<dbReference type="Gene3D" id="1.20.120.1770">
    <property type="match status" value="1"/>
</dbReference>
<feature type="transmembrane region" description="Helical" evidence="8">
    <location>
        <begin position="191"/>
        <end position="210"/>
    </location>
</feature>
<name>A0A8J6CA13_DIALT</name>
<evidence type="ECO:0000256" key="2">
    <source>
        <dbReference type="ARBA" id="ARBA00022448"/>
    </source>
</evidence>
<evidence type="ECO:0000256" key="6">
    <source>
        <dbReference type="ARBA" id="ARBA00023136"/>
    </source>
</evidence>
<keyword evidence="6 8" id="KW-0472">Membrane</keyword>
<feature type="region of interest" description="Disordered" evidence="7">
    <location>
        <begin position="23"/>
        <end position="42"/>
    </location>
</feature>
<comment type="caution">
    <text evidence="10">The sequence shown here is derived from an EMBL/GenBank/DDBJ whole genome shotgun (WGS) entry which is preliminary data.</text>
</comment>
<keyword evidence="11" id="KW-1185">Reference proteome</keyword>
<evidence type="ECO:0000256" key="7">
    <source>
        <dbReference type="SAM" id="MobiDB-lite"/>
    </source>
</evidence>
<dbReference type="PANTHER" id="PTHR34737">
    <property type="entry name" value="EF-HAND DOMAIN-CONTAINING PROTEIN"/>
    <property type="match status" value="1"/>
</dbReference>
<sequence length="291" mass="29518">MLVACSLALLGRQVYQQELPNGANVPGSSLGHRSPSGGGARTGFANDFVQAGRRWTKALCEADSDGDGVANGVELGDPSCTWSPGQKPGSVASDPSVADAQVKEGKTEEEEEEEKVTPRSAAWVLAHGIFMLVAWGGLVPLGVAAAIGRKSAGPSWFVLHKWANMSATILTVVGAATSIGSLNSHGNSLHAIFGFIVLALSVPMMLSGLLRPAVPEAGAKAPDGASAGAASLSTDELEPAAAAESSGAQGAAPPKSARRRIFEAVHKNVGRLLAPFALVTAALGIALSLGL</sequence>
<accession>A0A8J6CA13</accession>
<reference evidence="10" key="1">
    <citation type="submission" date="2021-05" db="EMBL/GenBank/DDBJ databases">
        <title>The genome of the haptophyte Pavlova lutheri (Diacronema luteri, Pavlovales) - a model for lipid biosynthesis in eukaryotic algae.</title>
        <authorList>
            <person name="Hulatt C.J."/>
            <person name="Posewitz M.C."/>
        </authorList>
    </citation>
    <scope>NUCLEOTIDE SEQUENCE</scope>
    <source>
        <strain evidence="10">NIVA-4/92</strain>
    </source>
</reference>
<gene>
    <name evidence="10" type="ORF">KFE25_011047</name>
</gene>